<gene>
    <name evidence="2" type="ORF">EJ05DRAFT_497482</name>
</gene>
<dbReference type="Gene3D" id="3.20.20.70">
    <property type="entry name" value="Aldolase class I"/>
    <property type="match status" value="1"/>
</dbReference>
<keyword evidence="3" id="KW-1185">Reference proteome</keyword>
<proteinExistence type="predicted"/>
<reference evidence="2" key="1">
    <citation type="journal article" date="2020" name="Stud. Mycol.">
        <title>101 Dothideomycetes genomes: a test case for predicting lifestyles and emergence of pathogens.</title>
        <authorList>
            <person name="Haridas S."/>
            <person name="Albert R."/>
            <person name="Binder M."/>
            <person name="Bloem J."/>
            <person name="Labutti K."/>
            <person name="Salamov A."/>
            <person name="Andreopoulos B."/>
            <person name="Baker S."/>
            <person name="Barry K."/>
            <person name="Bills G."/>
            <person name="Bluhm B."/>
            <person name="Cannon C."/>
            <person name="Castanera R."/>
            <person name="Culley D."/>
            <person name="Daum C."/>
            <person name="Ezra D."/>
            <person name="Gonzalez J."/>
            <person name="Henrissat B."/>
            <person name="Kuo A."/>
            <person name="Liang C."/>
            <person name="Lipzen A."/>
            <person name="Lutzoni F."/>
            <person name="Magnuson J."/>
            <person name="Mondo S."/>
            <person name="Nolan M."/>
            <person name="Ohm R."/>
            <person name="Pangilinan J."/>
            <person name="Park H.-J."/>
            <person name="Ramirez L."/>
            <person name="Alfaro M."/>
            <person name="Sun H."/>
            <person name="Tritt A."/>
            <person name="Yoshinaga Y."/>
            <person name="Zwiers L.-H."/>
            <person name="Turgeon B."/>
            <person name="Goodwin S."/>
            <person name="Spatafora J."/>
            <person name="Crous P."/>
            <person name="Grigoriev I."/>
        </authorList>
    </citation>
    <scope>NUCLEOTIDE SEQUENCE</scope>
    <source>
        <strain evidence="2">CBS 121739</strain>
    </source>
</reference>
<evidence type="ECO:0000313" key="3">
    <source>
        <dbReference type="Proteomes" id="UP000799437"/>
    </source>
</evidence>
<dbReference type="GeneID" id="54487597"/>
<dbReference type="CDD" id="cd00408">
    <property type="entry name" value="DHDPS-like"/>
    <property type="match status" value="1"/>
</dbReference>
<dbReference type="EMBL" id="ML996567">
    <property type="protein sequence ID" value="KAF2760911.1"/>
    <property type="molecule type" value="Genomic_DNA"/>
</dbReference>
<dbReference type="Proteomes" id="UP000799437">
    <property type="component" value="Unassembled WGS sequence"/>
</dbReference>
<dbReference type="PANTHER" id="PTHR12128">
    <property type="entry name" value="DIHYDRODIPICOLINATE SYNTHASE"/>
    <property type="match status" value="1"/>
</dbReference>
<dbReference type="AlphaFoldDB" id="A0A6A6WID9"/>
<dbReference type="Pfam" id="PF00701">
    <property type="entry name" value="DHDPS"/>
    <property type="match status" value="1"/>
</dbReference>
<keyword evidence="1" id="KW-0456">Lyase</keyword>
<evidence type="ECO:0000256" key="1">
    <source>
        <dbReference type="ARBA" id="ARBA00023239"/>
    </source>
</evidence>
<dbReference type="SMART" id="SM01130">
    <property type="entry name" value="DHDPS"/>
    <property type="match status" value="1"/>
</dbReference>
<dbReference type="InterPro" id="IPR013785">
    <property type="entry name" value="Aldolase_TIM"/>
</dbReference>
<name>A0A6A6WID9_9PEZI</name>
<dbReference type="PANTHER" id="PTHR12128:SF66">
    <property type="entry name" value="4-HYDROXY-2-OXOGLUTARATE ALDOLASE, MITOCHONDRIAL"/>
    <property type="match status" value="1"/>
</dbReference>
<organism evidence="2 3">
    <name type="scientific">Pseudovirgaria hyperparasitica</name>
    <dbReference type="NCBI Taxonomy" id="470096"/>
    <lineage>
        <taxon>Eukaryota</taxon>
        <taxon>Fungi</taxon>
        <taxon>Dikarya</taxon>
        <taxon>Ascomycota</taxon>
        <taxon>Pezizomycotina</taxon>
        <taxon>Dothideomycetes</taxon>
        <taxon>Dothideomycetes incertae sedis</taxon>
        <taxon>Acrospermales</taxon>
        <taxon>Acrospermaceae</taxon>
        <taxon>Pseudovirgaria</taxon>
    </lineage>
</organism>
<dbReference type="OrthoDB" id="191315at2759"/>
<sequence>MHSTSRPLPKDIYTPLPTFFHVDESLDLESLSRHVQYTAMAGCTPVVCGSAGEAPHLSCEERIPIIQTARSARSSITLDHIPVIAGVGAPSTRETIILATQAYSAGSDYAMAIASGFYASGLVKRRAASYQMLFLGRSGVYDLIVDVARQSPDIGCVNLTCGSVGKIVKINVVVQSDHFMSLDPRSKPCECFLVIDGFIDILLPSIVSGAGGAISGLPNLIPHTCNRLWELCFSKPGTPQYAEAQKLQG</sequence>
<evidence type="ECO:0000313" key="2">
    <source>
        <dbReference type="EMBL" id="KAF2760911.1"/>
    </source>
</evidence>
<protein>
    <submittedName>
        <fullName evidence="2">Aldolase</fullName>
    </submittedName>
</protein>
<dbReference type="PRINTS" id="PR00146">
    <property type="entry name" value="DHPICSNTHASE"/>
</dbReference>
<dbReference type="RefSeq" id="XP_033603362.1">
    <property type="nucleotide sequence ID" value="XM_033746543.1"/>
</dbReference>
<dbReference type="InterPro" id="IPR002220">
    <property type="entry name" value="DapA-like"/>
</dbReference>
<accession>A0A6A6WID9</accession>
<dbReference type="SUPFAM" id="SSF51569">
    <property type="entry name" value="Aldolase"/>
    <property type="match status" value="1"/>
</dbReference>
<dbReference type="GO" id="GO:0008840">
    <property type="term" value="F:4-hydroxy-tetrahydrodipicolinate synthase activity"/>
    <property type="evidence" value="ECO:0007669"/>
    <property type="project" value="TreeGrafter"/>
</dbReference>